<accession>A0ABX3HVH2</accession>
<evidence type="ECO:0000313" key="1">
    <source>
        <dbReference type="EMBL" id="OMD55333.1"/>
    </source>
</evidence>
<comment type="caution">
    <text evidence="1">The sequence shown here is derived from an EMBL/GenBank/DDBJ whole genome shotgun (WGS) entry which is preliminary data.</text>
</comment>
<proteinExistence type="predicted"/>
<name>A0ABX3HVH2_9BACL</name>
<keyword evidence="2" id="KW-1185">Reference proteome</keyword>
<sequence length="178" mass="21120">MKSFLIKGKDNKQDLLSIEIEISSRNEYKNISKHKRVLMPVIKWCISLDINGHKLDKDEVFVEDVFFESLCYPGHYPMFTCTCGIFGCGGYYVDVVHDNEAMIWTTQQSPYEDKTIKSTNRFVFSWSDIIDFSEKLIQRLEELQSLMISNELEFRFDLEKYKDIIQEIKIKRIEDYNI</sequence>
<organism evidence="1 2">
    <name type="scientific">Paenibacillus odorifer</name>
    <dbReference type="NCBI Taxonomy" id="189426"/>
    <lineage>
        <taxon>Bacteria</taxon>
        <taxon>Bacillati</taxon>
        <taxon>Bacillota</taxon>
        <taxon>Bacilli</taxon>
        <taxon>Bacillales</taxon>
        <taxon>Paenibacillaceae</taxon>
        <taxon>Paenibacillus</taxon>
    </lineage>
</organism>
<dbReference type="Proteomes" id="UP000187313">
    <property type="component" value="Unassembled WGS sequence"/>
</dbReference>
<dbReference type="RefSeq" id="WP_076298368.1">
    <property type="nucleotide sequence ID" value="NZ_MPTD01000002.1"/>
</dbReference>
<evidence type="ECO:0000313" key="2">
    <source>
        <dbReference type="Proteomes" id="UP000187313"/>
    </source>
</evidence>
<gene>
    <name evidence="1" type="ORF">BSK51_04605</name>
</gene>
<reference evidence="1 2" key="1">
    <citation type="submission" date="2016-10" db="EMBL/GenBank/DDBJ databases">
        <title>Paenibacillus species isolates.</title>
        <authorList>
            <person name="Beno S.M."/>
        </authorList>
    </citation>
    <scope>NUCLEOTIDE SEQUENCE [LARGE SCALE GENOMIC DNA]</scope>
    <source>
        <strain evidence="1 2">FSL R5-0923</strain>
    </source>
</reference>
<dbReference type="EMBL" id="MPTD01000002">
    <property type="protein sequence ID" value="OMD55333.1"/>
    <property type="molecule type" value="Genomic_DNA"/>
</dbReference>
<protein>
    <submittedName>
        <fullName evidence="1">Uncharacterized protein</fullName>
    </submittedName>
</protein>